<dbReference type="EMBL" id="CAEKDK010000006">
    <property type="protein sequence ID" value="CAB4282677.1"/>
    <property type="molecule type" value="Genomic_DNA"/>
</dbReference>
<protein>
    <submittedName>
        <fullName evidence="1">Uncharacterized protein</fullName>
    </submittedName>
</protein>
<proteinExistence type="predicted"/>
<evidence type="ECO:0000313" key="1">
    <source>
        <dbReference type="EMBL" id="CAB4282677.1"/>
    </source>
</evidence>
<accession>A0A6J5V4H8</accession>
<organism evidence="1 2">
    <name type="scientific">Prunus armeniaca</name>
    <name type="common">Apricot</name>
    <name type="synonym">Armeniaca vulgaris</name>
    <dbReference type="NCBI Taxonomy" id="36596"/>
    <lineage>
        <taxon>Eukaryota</taxon>
        <taxon>Viridiplantae</taxon>
        <taxon>Streptophyta</taxon>
        <taxon>Embryophyta</taxon>
        <taxon>Tracheophyta</taxon>
        <taxon>Spermatophyta</taxon>
        <taxon>Magnoliopsida</taxon>
        <taxon>eudicotyledons</taxon>
        <taxon>Gunneridae</taxon>
        <taxon>Pentapetalae</taxon>
        <taxon>rosids</taxon>
        <taxon>fabids</taxon>
        <taxon>Rosales</taxon>
        <taxon>Rosaceae</taxon>
        <taxon>Amygdaloideae</taxon>
        <taxon>Amygdaleae</taxon>
        <taxon>Prunus</taxon>
    </lineage>
</organism>
<dbReference type="Proteomes" id="UP000507222">
    <property type="component" value="Unassembled WGS sequence"/>
</dbReference>
<name>A0A6J5V4H8_PRUAR</name>
<sequence>MQMCYNNLMPDTVTFVATAEPQSFEALVSNVSNVERQIARQKSTTQKIQFGEKKNDKKSAKGESLATFIKIGKKNDKGQSKDPHKRLTLKERKEIKYYFDNEDVEEIFDQLLASNAITLPKSKRPAEANKTNDPRILSDKIQELLNNDGLEIDSSSPLSVQRVQSSIPAEAQILSRR</sequence>
<dbReference type="AlphaFoldDB" id="A0A6J5V4H8"/>
<evidence type="ECO:0000313" key="2">
    <source>
        <dbReference type="Proteomes" id="UP000507222"/>
    </source>
</evidence>
<gene>
    <name evidence="1" type="ORF">CURHAP_LOCUS36256</name>
</gene>
<reference evidence="1 2" key="1">
    <citation type="submission" date="2020-05" db="EMBL/GenBank/DDBJ databases">
        <authorList>
            <person name="Campoy J."/>
            <person name="Schneeberger K."/>
            <person name="Spophaly S."/>
        </authorList>
    </citation>
    <scope>NUCLEOTIDE SEQUENCE [LARGE SCALE GENOMIC DNA]</scope>
    <source>
        <strain evidence="1">PruArmRojPasFocal</strain>
    </source>
</reference>